<proteinExistence type="predicted"/>
<keyword evidence="1" id="KW-0547">Nucleotide-binding</keyword>
<protein>
    <submittedName>
        <fullName evidence="3">Putative serine/threonine-protein kinase pats1</fullName>
    </submittedName>
</protein>
<organism evidence="3 4">
    <name type="scientific">Stylophora pistillata</name>
    <name type="common">Smooth cauliflower coral</name>
    <dbReference type="NCBI Taxonomy" id="50429"/>
    <lineage>
        <taxon>Eukaryota</taxon>
        <taxon>Metazoa</taxon>
        <taxon>Cnidaria</taxon>
        <taxon>Anthozoa</taxon>
        <taxon>Hexacorallia</taxon>
        <taxon>Scleractinia</taxon>
        <taxon>Astrocoeniina</taxon>
        <taxon>Pocilloporidae</taxon>
        <taxon>Stylophora</taxon>
    </lineage>
</organism>
<name>A0A2B4S1U5_STYPI</name>
<dbReference type="GO" id="GO:0005525">
    <property type="term" value="F:GTP binding"/>
    <property type="evidence" value="ECO:0007669"/>
    <property type="project" value="UniProtKB-KW"/>
</dbReference>
<dbReference type="GO" id="GO:0016301">
    <property type="term" value="F:kinase activity"/>
    <property type="evidence" value="ECO:0007669"/>
    <property type="project" value="UniProtKB-KW"/>
</dbReference>
<keyword evidence="3" id="KW-0418">Kinase</keyword>
<keyword evidence="3" id="KW-0808">Transferase</keyword>
<accession>A0A2B4S1U5</accession>
<dbReference type="Gene3D" id="3.40.50.300">
    <property type="entry name" value="P-loop containing nucleotide triphosphate hydrolases"/>
    <property type="match status" value="3"/>
</dbReference>
<evidence type="ECO:0000256" key="1">
    <source>
        <dbReference type="ARBA" id="ARBA00022741"/>
    </source>
</evidence>
<keyword evidence="4" id="KW-1185">Reference proteome</keyword>
<sequence>MDPTEGLDFQRIVVTDSETLDKHSNIIEKLRLEHRLPEGRRTCQELLEKAGLNQDPHQTEQPCQQFVNQGQCLVLGDSGVGKTSLVRAITGKPFDEMEPRTKGIELSLVDEKWRNLNIKDLIFGSVNRFYEEILIRLMLYGRAGHVIFQQSSERFCVTFCVVFCDTLYQEYFWLASAISTSGHDHEGPSMYTAVQLEKAVINHRQLKNALNQKWSSLKLKILDFAGDKEYHAYFHMFLRSQAIYVIVFNIAEFAEDSLRDLSAKIKSLHPWLESVCSHVPPITPLLLVGTHRGNMEQSTMERINDHLKENFWDLFCDELVLNKEYGFIFFPVENSLGQNDVGIQTFQRAIMATAEELKTTIGRNIPLSWIQIQDALISMKGDKGAKVCVMLEEFPTVFDNFICTNWTEETLKYFHEKGFIMYLDKEPKRVLLNPDILIDIIIKLVIQQPEGIAERGYRRHWNLLCNKGMLTEPLLESILSKVVQENKEDVTAFLEEYDLICPLTYQKAPVNEEPLAPVFFVPALLPISTDENTQLWSDSSSDKKFFVFFKKFLPEPFFHCLLSRAHKNSKVEFFHSQPLVFRDAGKFWLNPKQPYRLKLLKDMKMVEVTFTSRDNTGPGNEVGKISTQNWKIYSFLLTMDPNTGLDFQRIVVTETETLDKHSNIMERLRLEQRLPQGRRTWEELIEKAGLKRDPSQTEQTCQHFVNQGQCLVLGDSGVGKTSLVRAITGKPFDEMEPKTRGIELSLVDEKWHNFDMKDLIFGSVNRFYVEVLIQLMLYGRAGNVSIVTLFYYYAAFLAESMPRILKSLQECKSPWAKLMSAVICLLCVFAHPLNSNERFSMVFVLFCDTLYEEYFWLAFAISASGHDHEGQNMLTAVQLEKAIIDHKRLKNALNQKWSSLKLKILDFAGDKEYHAYFHMFLRSQAIYVIVFNMAKFAEDSLRDLSANIKSLHLWLESVCSHMPPSTPVLLVGTHRGNMERSTMERINDHLKENFWDLFCDDLVVNKEYGFIFFPVENSLGQNDVGIQTFQRAIMATVEELKTTIGRNIPLSWIQIQDALISMKGDKGAKVCVMLEEFPTVFDNFICTNWTEETLKYFHEKGFIMYLDKEPKRVLLNPDILIDIIIRLVTQQPEGFPQRGYRRHWNLLCNKGMLTQPLLESILSKVVQENKEDVTAFLEEYDLICPLTYQKAPVNEEPLAPVFFVPALLPISTDENTQLWSDSSSDKKFFVFFKKFLPEPFFHCLLSRAHKNSKVEFFHSQPLVFRDAGKFWLNPKQPYRLKLLKDMKMVEVTFTSSERFSMTLFVLLCDTVHQEYFWLASAISASGHDHEGPSMGNMEQSTMERINDHLKENFWDLFCDELVLNKEYGFIFFPVENSLGQNDVGIQTFQRAIMATAEELKTTIGRNIPLSWIQIQDALISMKGDKGAKVCVMLEEFPTVFDNFICTNWTEETLKYFHEKGFIMYLDKEPKRVLLNPDILIDIIIRLVTQQPEGFPQRGYRRHWNLLRDKGMLTKPLLESILSKVVQENKEDVTAFLEEYDLICPLTYQKAPVNEEPLAPIFFVPALLPISTNANTPLWSDRPLDKKLFVFFKKFLPEPFFHCLLSCAHKNSKAEFFHSQPLIFRDAGKFWLNSKQPYRLKLLKDMKMIEVTFISSQKGMRPSDVLRQVYAMVDGICKRSFPFVKFHCGPACPSPECPGHQEEGDFLAHAVGEPSVERYHVYNIMPGRKGDRIPFMYCVNQCFEDELIEWIP</sequence>
<dbReference type="SUPFAM" id="SSF52540">
    <property type="entry name" value="P-loop containing nucleoside triphosphate hydrolases"/>
    <property type="match status" value="2"/>
</dbReference>
<gene>
    <name evidence="3" type="primary">pats1</name>
    <name evidence="3" type="ORF">AWC38_SpisGene12439</name>
</gene>
<comment type="caution">
    <text evidence="3">The sequence shown here is derived from an EMBL/GenBank/DDBJ whole genome shotgun (WGS) entry which is preliminary data.</text>
</comment>
<evidence type="ECO:0000313" key="4">
    <source>
        <dbReference type="Proteomes" id="UP000225706"/>
    </source>
</evidence>
<dbReference type="Pfam" id="PF08477">
    <property type="entry name" value="Roc"/>
    <property type="match status" value="2"/>
</dbReference>
<dbReference type="Proteomes" id="UP000225706">
    <property type="component" value="Unassembled WGS sequence"/>
</dbReference>
<evidence type="ECO:0000256" key="2">
    <source>
        <dbReference type="ARBA" id="ARBA00023134"/>
    </source>
</evidence>
<dbReference type="InterPro" id="IPR027417">
    <property type="entry name" value="P-loop_NTPase"/>
</dbReference>
<dbReference type="OrthoDB" id="5986751at2759"/>
<dbReference type="EMBL" id="LSMT01000221">
    <property type="protein sequence ID" value="PFX23023.1"/>
    <property type="molecule type" value="Genomic_DNA"/>
</dbReference>
<dbReference type="PANTHER" id="PTHR24073">
    <property type="entry name" value="DRAB5-RELATED"/>
    <property type="match status" value="1"/>
</dbReference>
<keyword evidence="2" id="KW-0342">GTP-binding</keyword>
<reference evidence="4" key="1">
    <citation type="journal article" date="2017" name="bioRxiv">
        <title>Comparative analysis of the genomes of Stylophora pistillata and Acropora digitifera provides evidence for extensive differences between species of corals.</title>
        <authorList>
            <person name="Voolstra C.R."/>
            <person name="Li Y."/>
            <person name="Liew Y.J."/>
            <person name="Baumgarten S."/>
            <person name="Zoccola D."/>
            <person name="Flot J.-F."/>
            <person name="Tambutte S."/>
            <person name="Allemand D."/>
            <person name="Aranda M."/>
        </authorList>
    </citation>
    <scope>NUCLEOTIDE SEQUENCE [LARGE SCALE GENOMIC DNA]</scope>
</reference>
<evidence type="ECO:0000313" key="3">
    <source>
        <dbReference type="EMBL" id="PFX23023.1"/>
    </source>
</evidence>